<protein>
    <recommendedName>
        <fullName evidence="8">Rhodopsin domain-containing protein</fullName>
    </recommendedName>
</protein>
<name>A0A370P5C8_ASPPH</name>
<keyword evidence="2 7" id="KW-0812">Transmembrane</keyword>
<dbReference type="Proteomes" id="UP000254937">
    <property type="component" value="Unassembled WGS sequence"/>
</dbReference>
<evidence type="ECO:0000256" key="6">
    <source>
        <dbReference type="SAM" id="MobiDB-lite"/>
    </source>
</evidence>
<feature type="domain" description="Rhodopsin" evidence="8">
    <location>
        <begin position="26"/>
        <end position="262"/>
    </location>
</feature>
<keyword evidence="4 7" id="KW-0472">Membrane</keyword>
<accession>A0A370P5C8</accession>
<proteinExistence type="inferred from homology"/>
<feature type="transmembrane region" description="Helical" evidence="7">
    <location>
        <begin position="68"/>
        <end position="89"/>
    </location>
</feature>
<evidence type="ECO:0000256" key="7">
    <source>
        <dbReference type="SAM" id="Phobius"/>
    </source>
</evidence>
<dbReference type="InterPro" id="IPR052337">
    <property type="entry name" value="SAT4-like"/>
</dbReference>
<dbReference type="Pfam" id="PF20684">
    <property type="entry name" value="Fung_rhodopsin"/>
    <property type="match status" value="1"/>
</dbReference>
<feature type="transmembrane region" description="Helical" evidence="7">
    <location>
        <begin position="189"/>
        <end position="217"/>
    </location>
</feature>
<feature type="compositionally biased region" description="Basic and acidic residues" evidence="6">
    <location>
        <begin position="408"/>
        <end position="426"/>
    </location>
</feature>
<dbReference type="PANTHER" id="PTHR33048">
    <property type="entry name" value="PTH11-LIKE INTEGRAL MEMBRANE PROTEIN (AFU_ORTHOLOGUE AFUA_5G11245)"/>
    <property type="match status" value="1"/>
</dbReference>
<dbReference type="GO" id="GO:0016020">
    <property type="term" value="C:membrane"/>
    <property type="evidence" value="ECO:0007669"/>
    <property type="project" value="UniProtKB-SubCell"/>
</dbReference>
<evidence type="ECO:0000313" key="10">
    <source>
        <dbReference type="Proteomes" id="UP000254937"/>
    </source>
</evidence>
<gene>
    <name evidence="9" type="ORF">M752DRAFT_225077</name>
</gene>
<evidence type="ECO:0000313" key="9">
    <source>
        <dbReference type="EMBL" id="RDK37056.1"/>
    </source>
</evidence>
<sequence length="438" mass="48106">MPADKGPQITAVSWSFGGVAIIVVTIRLYTRLILTRKAGWDDFFIVLSLVSYPCKSLLYNTSANPDGAWMQLSAIVCSGLAQTGVHYGLGKHMADISNAEWKIEAFKYTVIAPNFSMVSTTTGKLSVAVFLLRLMGQTASPAKRWFLYIFSIISVAWNVLAIVAIMGYCRPAEKIWRPEVPGSCFSLKFQLIAGISQASFNAFADLTLALFPIIIFWSVQLPWKMKLGVIAVMGAGILAAAATLVKAILLKSLPAHSDITCEHQIRGRAQTHKKKLNIELQGLGPILQHGTPNTILSAPLESSGAHPVHRQMYVIIICATLPTLRQSYNFALHRTRYLGSYYKGSHSEAAAAAAAARQKPIPLLRRQPDQSLFETFADETGLVNVASHEDSHVSPERGSNHTSITKTTEIEVHEESKSKGDIENPHFPRANPFRTDHQ</sequence>
<organism evidence="9 10">
    <name type="scientific">Aspergillus phoenicis ATCC 13157</name>
    <dbReference type="NCBI Taxonomy" id="1353007"/>
    <lineage>
        <taxon>Eukaryota</taxon>
        <taxon>Fungi</taxon>
        <taxon>Dikarya</taxon>
        <taxon>Ascomycota</taxon>
        <taxon>Pezizomycotina</taxon>
        <taxon>Eurotiomycetes</taxon>
        <taxon>Eurotiomycetidae</taxon>
        <taxon>Eurotiales</taxon>
        <taxon>Aspergillaceae</taxon>
        <taxon>Aspergillus</taxon>
    </lineage>
</organism>
<comment type="similarity">
    <text evidence="5">Belongs to the SAT4 family.</text>
</comment>
<feature type="transmembrane region" description="Helical" evidence="7">
    <location>
        <begin position="110"/>
        <end position="133"/>
    </location>
</feature>
<feature type="compositionally biased region" description="Basic and acidic residues" evidence="6">
    <location>
        <begin position="389"/>
        <end position="399"/>
    </location>
</feature>
<dbReference type="EMBL" id="KZ851874">
    <property type="protein sequence ID" value="RDK37056.1"/>
    <property type="molecule type" value="Genomic_DNA"/>
</dbReference>
<keyword evidence="10" id="KW-1185">Reference proteome</keyword>
<dbReference type="PANTHER" id="PTHR33048:SF146">
    <property type="entry name" value="INTEGRAL MEMBRANE PROTEIN"/>
    <property type="match status" value="1"/>
</dbReference>
<dbReference type="AlphaFoldDB" id="A0A370P5C8"/>
<feature type="transmembrane region" description="Helical" evidence="7">
    <location>
        <begin position="145"/>
        <end position="168"/>
    </location>
</feature>
<feature type="transmembrane region" description="Helical" evidence="7">
    <location>
        <begin position="229"/>
        <end position="249"/>
    </location>
</feature>
<evidence type="ECO:0000256" key="3">
    <source>
        <dbReference type="ARBA" id="ARBA00022989"/>
    </source>
</evidence>
<comment type="subcellular location">
    <subcellularLocation>
        <location evidence="1">Membrane</location>
        <topology evidence="1">Multi-pass membrane protein</topology>
    </subcellularLocation>
</comment>
<dbReference type="InterPro" id="IPR049326">
    <property type="entry name" value="Rhodopsin_dom_fungi"/>
</dbReference>
<evidence type="ECO:0000256" key="1">
    <source>
        <dbReference type="ARBA" id="ARBA00004141"/>
    </source>
</evidence>
<evidence type="ECO:0000256" key="5">
    <source>
        <dbReference type="ARBA" id="ARBA00038359"/>
    </source>
</evidence>
<keyword evidence="3 7" id="KW-1133">Transmembrane helix</keyword>
<evidence type="ECO:0000259" key="8">
    <source>
        <dbReference type="Pfam" id="PF20684"/>
    </source>
</evidence>
<feature type="transmembrane region" description="Helical" evidence="7">
    <location>
        <begin position="12"/>
        <end position="30"/>
    </location>
</feature>
<reference evidence="9 10" key="1">
    <citation type="submission" date="2018-07" db="EMBL/GenBank/DDBJ databases">
        <title>Section-level genome sequencing of Aspergillus section Nigri to investigate inter- and intra-species variation.</title>
        <authorList>
            <consortium name="DOE Joint Genome Institute"/>
            <person name="Vesth T.C."/>
            <person name="Nybo J.L."/>
            <person name="Theobald S."/>
            <person name="Frisvad J.C."/>
            <person name="Larsen T.O."/>
            <person name="Nielsen K.F."/>
            <person name="Hoof J.B."/>
            <person name="Brandl J."/>
            <person name="Salamov A."/>
            <person name="Riley R."/>
            <person name="Gladden J.M."/>
            <person name="Phatale P."/>
            <person name="Nielsen M.T."/>
            <person name="Lyhne E.K."/>
            <person name="Kogle M.E."/>
            <person name="Strasser K."/>
            <person name="McDonnell E."/>
            <person name="Barry K."/>
            <person name="Clum A."/>
            <person name="Chen C."/>
            <person name="Nolan M."/>
            <person name="Sandor L."/>
            <person name="Kuo A."/>
            <person name="Lipzen A."/>
            <person name="Hainaut M."/>
            <person name="Drula E."/>
            <person name="Tsang A."/>
            <person name="Magnuson J.K."/>
            <person name="Henrissat B."/>
            <person name="Wiebenga A."/>
            <person name="Simmons B.A."/>
            <person name="Makela M.R."/>
            <person name="De vries R.P."/>
            <person name="Grigoriev I.V."/>
            <person name="Mortensen U.H."/>
            <person name="Baker S.E."/>
            <person name="Andersen M.R."/>
        </authorList>
    </citation>
    <scope>NUCLEOTIDE SEQUENCE [LARGE SCALE GENOMIC DNA]</scope>
    <source>
        <strain evidence="9 10">ATCC 13157</strain>
    </source>
</reference>
<feature type="region of interest" description="Disordered" evidence="6">
    <location>
        <begin position="389"/>
        <end position="438"/>
    </location>
</feature>
<evidence type="ECO:0000256" key="4">
    <source>
        <dbReference type="ARBA" id="ARBA00023136"/>
    </source>
</evidence>
<evidence type="ECO:0000256" key="2">
    <source>
        <dbReference type="ARBA" id="ARBA00022692"/>
    </source>
</evidence>